<gene>
    <name evidence="1" type="ORF">D7V32_06055</name>
</gene>
<comment type="caution">
    <text evidence="1">The sequence shown here is derived from an EMBL/GenBank/DDBJ whole genome shotgun (WGS) entry which is preliminary data.</text>
</comment>
<accession>A0A3A8EC60</accession>
<keyword evidence="2" id="KW-1185">Reference proteome</keyword>
<evidence type="ECO:0000313" key="1">
    <source>
        <dbReference type="EMBL" id="RKG32235.1"/>
    </source>
</evidence>
<protein>
    <submittedName>
        <fullName evidence="1">DUF3841 domain-containing protein</fullName>
    </submittedName>
</protein>
<reference evidence="1 2" key="1">
    <citation type="submission" date="2018-09" db="EMBL/GenBank/DDBJ databases">
        <title>The draft genome of Acinetobacter spp. strains.</title>
        <authorList>
            <person name="Qin J."/>
            <person name="Feng Y."/>
            <person name="Zong Z."/>
        </authorList>
    </citation>
    <scope>NUCLEOTIDE SEQUENCE [LARGE SCALE GENOMIC DNA]</scope>
    <source>
        <strain evidence="1 2">WCHAc060012</strain>
    </source>
</reference>
<dbReference type="OrthoDB" id="286252at2"/>
<name>A0A3A8EC60_9GAMM</name>
<evidence type="ECO:0000313" key="2">
    <source>
        <dbReference type="Proteomes" id="UP000282388"/>
    </source>
</evidence>
<dbReference type="AlphaFoldDB" id="A0A3A8EC60"/>
<dbReference type="RefSeq" id="WP_120402010.1">
    <property type="nucleotide sequence ID" value="NZ_RAXV01000010.1"/>
</dbReference>
<dbReference type="EMBL" id="RAXV01000010">
    <property type="protein sequence ID" value="RKG32235.1"/>
    <property type="molecule type" value="Genomic_DNA"/>
</dbReference>
<dbReference type="InterPro" id="IPR024211">
    <property type="entry name" value="DUF3841"/>
</dbReference>
<sequence>MNEKYDTSPNMKIKKDSQNLVTLWTFQPYDIYQQILKEKVYFPQATEPFLPDWDHGYQWLIPQMNNRIGPSQQPGSFPIWAWYQWGSEIRKCPYIRAKGHFETGTHAVRIKFQKPLAEILLSDFDLWHFPLAWKAYLPQNQLDENNFEEQLKQINLKNTHFHQLPKSIQQTIEKSWEHIFNLEYNNLDYSLPSQQKYIQATFWSLDVNEIIQVEEFIAA</sequence>
<proteinExistence type="predicted"/>
<dbReference type="Pfam" id="PF12952">
    <property type="entry name" value="DUF3841"/>
    <property type="match status" value="1"/>
</dbReference>
<dbReference type="Proteomes" id="UP000282388">
    <property type="component" value="Unassembled WGS sequence"/>
</dbReference>
<organism evidence="1 2">
    <name type="scientific">Acinetobacter tianfuensis</name>
    <dbReference type="NCBI Taxonomy" id="2419603"/>
    <lineage>
        <taxon>Bacteria</taxon>
        <taxon>Pseudomonadati</taxon>
        <taxon>Pseudomonadota</taxon>
        <taxon>Gammaproteobacteria</taxon>
        <taxon>Moraxellales</taxon>
        <taxon>Moraxellaceae</taxon>
        <taxon>Acinetobacter</taxon>
    </lineage>
</organism>